<evidence type="ECO:0000256" key="4">
    <source>
        <dbReference type="ARBA" id="ARBA00022825"/>
    </source>
</evidence>
<proteinExistence type="inferred from homology"/>
<sequence>MKSTVMLLLALAAAAAGRRVEPLRFYHSAVGIPQAERIRQHEQALGSDVASRIIGGEPVAATAHPYLGGLLILLTNGKESVCGGSLLSDTKTVTAAHCWWDGKKQGRELTVVYGSNRLYSGGTRIKTDKVEMHPNYNFKYLKNDIAIITHARVTYSRTINRIALTSSNSNFVGQLATAAGYGKVGQNISIGRNQELREVTMQVISNEACAAAYAKGWVISSTLCTNSTGRGICHGDSGGPLTIGSGSDRVLIGVSSFVSEHGCEQGFPSGFVRVSEFRAWIRERIF</sequence>
<name>A0ABR3I6A5_LOXSC</name>
<keyword evidence="4 6" id="KW-0720">Serine protease</keyword>
<dbReference type="CDD" id="cd00190">
    <property type="entry name" value="Tryp_SPc"/>
    <property type="match status" value="1"/>
</dbReference>
<dbReference type="InterPro" id="IPR001254">
    <property type="entry name" value="Trypsin_dom"/>
</dbReference>
<comment type="similarity">
    <text evidence="1">Belongs to the peptidase S1 family.</text>
</comment>
<reference evidence="9 10" key="1">
    <citation type="submission" date="2024-06" db="EMBL/GenBank/DDBJ databases">
        <title>A chromosome-level genome assembly of beet webworm, Loxostege sticticalis.</title>
        <authorList>
            <person name="Zhang Y."/>
        </authorList>
    </citation>
    <scope>NUCLEOTIDE SEQUENCE [LARGE SCALE GENOMIC DNA]</scope>
    <source>
        <strain evidence="9">AQ026</strain>
        <tissue evidence="9">Whole body</tissue>
    </source>
</reference>
<dbReference type="SMART" id="SM00020">
    <property type="entry name" value="Tryp_SPc"/>
    <property type="match status" value="1"/>
</dbReference>
<keyword evidence="5" id="KW-1015">Disulfide bond</keyword>
<evidence type="ECO:0000256" key="5">
    <source>
        <dbReference type="ARBA" id="ARBA00023157"/>
    </source>
</evidence>
<keyword evidence="3 6" id="KW-0378">Hydrolase</keyword>
<dbReference type="PANTHER" id="PTHR24276">
    <property type="entry name" value="POLYSERASE-RELATED"/>
    <property type="match status" value="1"/>
</dbReference>
<dbReference type="Proteomes" id="UP001549920">
    <property type="component" value="Unassembled WGS sequence"/>
</dbReference>
<organism evidence="9 10">
    <name type="scientific">Loxostege sticticalis</name>
    <name type="common">Beet webworm moth</name>
    <dbReference type="NCBI Taxonomy" id="481309"/>
    <lineage>
        <taxon>Eukaryota</taxon>
        <taxon>Metazoa</taxon>
        <taxon>Ecdysozoa</taxon>
        <taxon>Arthropoda</taxon>
        <taxon>Hexapoda</taxon>
        <taxon>Insecta</taxon>
        <taxon>Pterygota</taxon>
        <taxon>Neoptera</taxon>
        <taxon>Endopterygota</taxon>
        <taxon>Lepidoptera</taxon>
        <taxon>Glossata</taxon>
        <taxon>Ditrysia</taxon>
        <taxon>Pyraloidea</taxon>
        <taxon>Crambidae</taxon>
        <taxon>Pyraustinae</taxon>
        <taxon>Loxostege</taxon>
    </lineage>
</organism>
<gene>
    <name evidence="9" type="ORF">ABMA27_015065</name>
</gene>
<feature type="chain" id="PRO_5045870720" description="Peptidase S1 domain-containing protein" evidence="7">
    <location>
        <begin position="18"/>
        <end position="286"/>
    </location>
</feature>
<evidence type="ECO:0000256" key="7">
    <source>
        <dbReference type="SAM" id="SignalP"/>
    </source>
</evidence>
<dbReference type="PROSITE" id="PS00134">
    <property type="entry name" value="TRYPSIN_HIS"/>
    <property type="match status" value="1"/>
</dbReference>
<keyword evidence="2 6" id="KW-0645">Protease</keyword>
<keyword evidence="7" id="KW-0732">Signal</keyword>
<dbReference type="InterPro" id="IPR018114">
    <property type="entry name" value="TRYPSIN_HIS"/>
</dbReference>
<keyword evidence="10" id="KW-1185">Reference proteome</keyword>
<accession>A0ABR3I6A5</accession>
<comment type="caution">
    <text evidence="9">The sequence shown here is derived from an EMBL/GenBank/DDBJ whole genome shotgun (WGS) entry which is preliminary data.</text>
</comment>
<evidence type="ECO:0000313" key="9">
    <source>
        <dbReference type="EMBL" id="KAL0891799.1"/>
    </source>
</evidence>
<dbReference type="PROSITE" id="PS00135">
    <property type="entry name" value="TRYPSIN_SER"/>
    <property type="match status" value="1"/>
</dbReference>
<dbReference type="EMBL" id="JBEUOH010000007">
    <property type="protein sequence ID" value="KAL0891799.1"/>
    <property type="molecule type" value="Genomic_DNA"/>
</dbReference>
<dbReference type="Pfam" id="PF00089">
    <property type="entry name" value="Trypsin"/>
    <property type="match status" value="1"/>
</dbReference>
<dbReference type="PRINTS" id="PR00722">
    <property type="entry name" value="CHYMOTRYPSIN"/>
</dbReference>
<evidence type="ECO:0000256" key="2">
    <source>
        <dbReference type="ARBA" id="ARBA00022670"/>
    </source>
</evidence>
<evidence type="ECO:0000313" key="10">
    <source>
        <dbReference type="Proteomes" id="UP001549920"/>
    </source>
</evidence>
<dbReference type="InterPro" id="IPR009003">
    <property type="entry name" value="Peptidase_S1_PA"/>
</dbReference>
<dbReference type="Gene3D" id="2.40.10.10">
    <property type="entry name" value="Trypsin-like serine proteases"/>
    <property type="match status" value="1"/>
</dbReference>
<evidence type="ECO:0000256" key="6">
    <source>
        <dbReference type="RuleBase" id="RU363034"/>
    </source>
</evidence>
<dbReference type="InterPro" id="IPR033116">
    <property type="entry name" value="TRYPSIN_SER"/>
</dbReference>
<dbReference type="InterPro" id="IPR043504">
    <property type="entry name" value="Peptidase_S1_PA_chymotrypsin"/>
</dbReference>
<evidence type="ECO:0000259" key="8">
    <source>
        <dbReference type="PROSITE" id="PS50240"/>
    </source>
</evidence>
<feature type="signal peptide" evidence="7">
    <location>
        <begin position="1"/>
        <end position="17"/>
    </location>
</feature>
<evidence type="ECO:0000256" key="1">
    <source>
        <dbReference type="ARBA" id="ARBA00007664"/>
    </source>
</evidence>
<protein>
    <recommendedName>
        <fullName evidence="8">Peptidase S1 domain-containing protein</fullName>
    </recommendedName>
</protein>
<dbReference type="SUPFAM" id="SSF50494">
    <property type="entry name" value="Trypsin-like serine proteases"/>
    <property type="match status" value="1"/>
</dbReference>
<dbReference type="PROSITE" id="PS50240">
    <property type="entry name" value="TRYPSIN_DOM"/>
    <property type="match status" value="1"/>
</dbReference>
<feature type="domain" description="Peptidase S1" evidence="8">
    <location>
        <begin position="53"/>
        <end position="286"/>
    </location>
</feature>
<evidence type="ECO:0000256" key="3">
    <source>
        <dbReference type="ARBA" id="ARBA00022801"/>
    </source>
</evidence>
<dbReference type="InterPro" id="IPR001314">
    <property type="entry name" value="Peptidase_S1A"/>
</dbReference>
<dbReference type="PANTHER" id="PTHR24276:SF91">
    <property type="entry name" value="AT26814P-RELATED"/>
    <property type="match status" value="1"/>
</dbReference>
<dbReference type="InterPro" id="IPR050430">
    <property type="entry name" value="Peptidase_S1"/>
</dbReference>